<keyword evidence="3" id="KW-1003">Cell membrane</keyword>
<dbReference type="AlphaFoldDB" id="A0A839EVV4"/>
<evidence type="ECO:0000256" key="6">
    <source>
        <dbReference type="ARBA" id="ARBA00022989"/>
    </source>
</evidence>
<evidence type="ECO:0000256" key="4">
    <source>
        <dbReference type="ARBA" id="ARBA00022519"/>
    </source>
</evidence>
<feature type="transmembrane region" description="Helical" evidence="8">
    <location>
        <begin position="74"/>
        <end position="91"/>
    </location>
</feature>
<dbReference type="PIRSF" id="PIRSF004925">
    <property type="entry name" value="HcaT"/>
    <property type="match status" value="1"/>
</dbReference>
<reference evidence="10 11" key="1">
    <citation type="submission" date="2020-07" db="EMBL/GenBank/DDBJ databases">
        <title>Genomic Encyclopedia of Type Strains, Phase IV (KMG-V): Genome sequencing to study the core and pangenomes of soil and plant-associated prokaryotes.</title>
        <authorList>
            <person name="Whitman W."/>
        </authorList>
    </citation>
    <scope>NUCLEOTIDE SEQUENCE [LARGE SCALE GENOMIC DNA]</scope>
    <source>
        <strain evidence="10 11">RH2WT43</strain>
    </source>
</reference>
<evidence type="ECO:0000256" key="7">
    <source>
        <dbReference type="ARBA" id="ARBA00023136"/>
    </source>
</evidence>
<accession>A0A839EVV4</accession>
<keyword evidence="6 8" id="KW-1133">Transmembrane helix</keyword>
<dbReference type="PANTHER" id="PTHR23522">
    <property type="entry name" value="BLL5896 PROTEIN"/>
    <property type="match status" value="1"/>
</dbReference>
<feature type="domain" description="Major facilitator superfamily (MFS) profile" evidence="9">
    <location>
        <begin position="140"/>
        <end position="385"/>
    </location>
</feature>
<feature type="transmembrane region" description="Helical" evidence="8">
    <location>
        <begin position="134"/>
        <end position="153"/>
    </location>
</feature>
<comment type="subcellular location">
    <subcellularLocation>
        <location evidence="1">Cell inner membrane</location>
        <topology evidence="1">Multi-pass membrane protein</topology>
    </subcellularLocation>
</comment>
<protein>
    <submittedName>
        <fullName evidence="10">PPP family 3-phenylpropionic acid transporter</fullName>
    </submittedName>
</protein>
<feature type="transmembrane region" description="Helical" evidence="8">
    <location>
        <begin position="97"/>
        <end position="113"/>
    </location>
</feature>
<organism evidence="10 11">
    <name type="scientific">Dokdonella fugitiva</name>
    <dbReference type="NCBI Taxonomy" id="328517"/>
    <lineage>
        <taxon>Bacteria</taxon>
        <taxon>Pseudomonadati</taxon>
        <taxon>Pseudomonadota</taxon>
        <taxon>Gammaproteobacteria</taxon>
        <taxon>Lysobacterales</taxon>
        <taxon>Rhodanobacteraceae</taxon>
        <taxon>Dokdonella</taxon>
    </lineage>
</organism>
<dbReference type="RefSeq" id="WP_182529600.1">
    <property type="nucleotide sequence ID" value="NZ_JACGXL010000001.1"/>
</dbReference>
<feature type="transmembrane region" description="Helical" evidence="8">
    <location>
        <begin position="299"/>
        <end position="320"/>
    </location>
</feature>
<name>A0A839EVV4_9GAMM</name>
<dbReference type="EMBL" id="JACGXL010000001">
    <property type="protein sequence ID" value="MBA8886526.1"/>
    <property type="molecule type" value="Genomic_DNA"/>
</dbReference>
<proteinExistence type="predicted"/>
<dbReference type="GO" id="GO:0005886">
    <property type="term" value="C:plasma membrane"/>
    <property type="evidence" value="ECO:0007669"/>
    <property type="project" value="UniProtKB-SubCell"/>
</dbReference>
<feature type="transmembrane region" description="Helical" evidence="8">
    <location>
        <begin position="268"/>
        <end position="287"/>
    </location>
</feature>
<feature type="transmembrane region" description="Helical" evidence="8">
    <location>
        <begin position="360"/>
        <end position="379"/>
    </location>
</feature>
<dbReference type="Gene3D" id="1.20.1250.20">
    <property type="entry name" value="MFS general substrate transporter like domains"/>
    <property type="match status" value="2"/>
</dbReference>
<keyword evidence="5 8" id="KW-0812">Transmembrane</keyword>
<dbReference type="GO" id="GO:0030395">
    <property type="term" value="F:lactose binding"/>
    <property type="evidence" value="ECO:0007669"/>
    <property type="project" value="TreeGrafter"/>
</dbReference>
<dbReference type="NCBIfam" id="NF037955">
    <property type="entry name" value="mfs"/>
    <property type="match status" value="1"/>
</dbReference>
<keyword evidence="2" id="KW-0813">Transport</keyword>
<dbReference type="InterPro" id="IPR024989">
    <property type="entry name" value="MFS_assoc_dom"/>
</dbReference>
<dbReference type="GO" id="GO:0015528">
    <property type="term" value="F:lactose:proton symporter activity"/>
    <property type="evidence" value="ECO:0007669"/>
    <property type="project" value="TreeGrafter"/>
</dbReference>
<comment type="caution">
    <text evidence="10">The sequence shown here is derived from an EMBL/GenBank/DDBJ whole genome shotgun (WGS) entry which is preliminary data.</text>
</comment>
<feature type="transmembrane region" description="Helical" evidence="8">
    <location>
        <begin position="241"/>
        <end position="261"/>
    </location>
</feature>
<feature type="transmembrane region" description="Helical" evidence="8">
    <location>
        <begin position="165"/>
        <end position="183"/>
    </location>
</feature>
<evidence type="ECO:0000313" key="10">
    <source>
        <dbReference type="EMBL" id="MBA8886526.1"/>
    </source>
</evidence>
<dbReference type="PROSITE" id="PS50850">
    <property type="entry name" value="MFS"/>
    <property type="match status" value="1"/>
</dbReference>
<keyword evidence="4" id="KW-0997">Cell inner membrane</keyword>
<dbReference type="InterPro" id="IPR026032">
    <property type="entry name" value="HcaT-like"/>
</dbReference>
<sequence>MTSETIPARRLASFYFAYYAALGAFSPYWSLFLKARGQDVAAISLLMSLWYGTRIVAPSSWSWLAARSSAPVRWLRIGCAIALASFLPFLWPLDFGGLLVAMVVFCFAWNAVMPQFEALTLSHLGARSERYGSIRVWGSIGFIAVVAGFGVAFDHIPVTCLPWLMLPLFVGLLASSFTNDYGPTAIAVTEGEHGFRERLKRPEVLAFFAVTLLAQMSFGPYYTFFSIYLEQHGYRPSSLGAYWAIGVAVEIALFFASARIFGRWDARTVLLVALVSAAARWCVTALLPECVPLMVLAQATHALNFAALFASCMQLLAAYFPGRMNGHAQGVFYGFSSGGGGVIGAWLAGALWHIDGGRTAFLAAGGIAALAALICAFALRARTVR</sequence>
<keyword evidence="7 8" id="KW-0472">Membrane</keyword>
<dbReference type="InterPro" id="IPR036259">
    <property type="entry name" value="MFS_trans_sf"/>
</dbReference>
<dbReference type="SUPFAM" id="SSF103473">
    <property type="entry name" value="MFS general substrate transporter"/>
    <property type="match status" value="1"/>
</dbReference>
<gene>
    <name evidence="10" type="ORF">FHW12_000717</name>
</gene>
<dbReference type="Proteomes" id="UP000550401">
    <property type="component" value="Unassembled WGS sequence"/>
</dbReference>
<evidence type="ECO:0000256" key="3">
    <source>
        <dbReference type="ARBA" id="ARBA00022475"/>
    </source>
</evidence>
<feature type="transmembrane region" description="Helical" evidence="8">
    <location>
        <begin position="12"/>
        <end position="29"/>
    </location>
</feature>
<feature type="transmembrane region" description="Helical" evidence="8">
    <location>
        <begin position="204"/>
        <end position="229"/>
    </location>
</feature>
<evidence type="ECO:0000256" key="8">
    <source>
        <dbReference type="SAM" id="Phobius"/>
    </source>
</evidence>
<evidence type="ECO:0000256" key="1">
    <source>
        <dbReference type="ARBA" id="ARBA00004429"/>
    </source>
</evidence>
<evidence type="ECO:0000256" key="5">
    <source>
        <dbReference type="ARBA" id="ARBA00022692"/>
    </source>
</evidence>
<feature type="transmembrane region" description="Helical" evidence="8">
    <location>
        <begin position="332"/>
        <end position="354"/>
    </location>
</feature>
<dbReference type="PANTHER" id="PTHR23522:SF10">
    <property type="entry name" value="3-PHENYLPROPIONIC ACID TRANSPORTER-RELATED"/>
    <property type="match status" value="1"/>
</dbReference>
<evidence type="ECO:0000313" key="11">
    <source>
        <dbReference type="Proteomes" id="UP000550401"/>
    </source>
</evidence>
<dbReference type="Pfam" id="PF12832">
    <property type="entry name" value="MFS_1_like"/>
    <property type="match status" value="1"/>
</dbReference>
<dbReference type="InterPro" id="IPR020846">
    <property type="entry name" value="MFS_dom"/>
</dbReference>
<keyword evidence="11" id="KW-1185">Reference proteome</keyword>
<evidence type="ECO:0000259" key="9">
    <source>
        <dbReference type="PROSITE" id="PS50850"/>
    </source>
</evidence>
<evidence type="ECO:0000256" key="2">
    <source>
        <dbReference type="ARBA" id="ARBA00022448"/>
    </source>
</evidence>